<geneLocation type="mitochondrion" evidence="2"/>
<evidence type="ECO:0000313" key="2">
    <source>
        <dbReference type="EMBL" id="SPQ95231.1"/>
    </source>
</evidence>
<protein>
    <submittedName>
        <fullName evidence="2">Uncharacterized protein</fullName>
    </submittedName>
</protein>
<sequence length="458" mass="50858">MFVSPADRLAAQRQFARIEIRSALSAVLEILCHIGESGEARAAVVGWTQATMDPSDPANASPPEAGRSRFRSQRQFFSFMRHTLPRLGLFDIKPLPQDKEWRESSCSSNIFARRSKDIDKALARCNDWRRISNVLINRSLVLCEDDAECNQSLIQFGFLGVSEIISIDVGKFAVVSPWKAFSRSNSAWSAADWSGAMHSRSIAKELMQSTPDTTALMNGDAASRLIAKTSAQKDYKRLYQELVLSEFFKTHSLALDRIAGCTFSWQDICTKLNRDPTKAATGKAVEESIFVFEPTIDDALADIPDGDLSNYRLVYRPDSWVDFLRFCISKRLEQAKTLETLLDDWNLKHPTHAGGGRGSSQVTAFLQLTALIQLEINLLDKSLVLLDGNADAGSDEDSSAGGIRRRSSMITMSCSAPRLTVASHVEETDDSLHNVDMESCDVPPHPQQQSLRTWSSAM</sequence>
<evidence type="ECO:0000256" key="1">
    <source>
        <dbReference type="SAM" id="MobiDB-lite"/>
    </source>
</evidence>
<organism evidence="2 3">
    <name type="scientific">Plasmodiophora brassicae</name>
    <name type="common">Clubroot disease agent</name>
    <dbReference type="NCBI Taxonomy" id="37360"/>
    <lineage>
        <taxon>Eukaryota</taxon>
        <taxon>Sar</taxon>
        <taxon>Rhizaria</taxon>
        <taxon>Endomyxa</taxon>
        <taxon>Phytomyxea</taxon>
        <taxon>Plasmodiophorida</taxon>
        <taxon>Plasmodiophoridae</taxon>
        <taxon>Plasmodiophora</taxon>
    </lineage>
</organism>
<dbReference type="AlphaFoldDB" id="A0A3P3Y534"/>
<gene>
    <name evidence="2" type="ORF">PLBR_LOCUS2446</name>
</gene>
<dbReference type="Proteomes" id="UP000290189">
    <property type="component" value="Unassembled WGS sequence"/>
</dbReference>
<keyword evidence="2" id="KW-0496">Mitochondrion</keyword>
<dbReference type="EMBL" id="OVEO01000003">
    <property type="protein sequence ID" value="SPQ95231.1"/>
    <property type="molecule type" value="Genomic_DNA"/>
</dbReference>
<feature type="region of interest" description="Disordered" evidence="1">
    <location>
        <begin position="439"/>
        <end position="458"/>
    </location>
</feature>
<evidence type="ECO:0000313" key="3">
    <source>
        <dbReference type="Proteomes" id="UP000290189"/>
    </source>
</evidence>
<feature type="compositionally biased region" description="Polar residues" evidence="1">
    <location>
        <begin position="447"/>
        <end position="458"/>
    </location>
</feature>
<reference evidence="2 3" key="1">
    <citation type="submission" date="2018-03" db="EMBL/GenBank/DDBJ databases">
        <authorList>
            <person name="Fogelqvist J."/>
        </authorList>
    </citation>
    <scope>NUCLEOTIDE SEQUENCE [LARGE SCALE GENOMIC DNA]</scope>
</reference>
<accession>A0A3P3Y534</accession>
<name>A0A3P3Y534_PLABS</name>
<proteinExistence type="predicted"/>